<dbReference type="AlphaFoldDB" id="A0A3E3I6C3"/>
<gene>
    <name evidence="1" type="ORF">DWY69_29395</name>
</gene>
<evidence type="ECO:0000313" key="2">
    <source>
        <dbReference type="Proteomes" id="UP000261166"/>
    </source>
</evidence>
<evidence type="ECO:0000313" key="1">
    <source>
        <dbReference type="EMBL" id="RGE61187.1"/>
    </source>
</evidence>
<organism evidence="1 2">
    <name type="scientific">Eisenbergiella massiliensis</name>
    <dbReference type="NCBI Taxonomy" id="1720294"/>
    <lineage>
        <taxon>Bacteria</taxon>
        <taxon>Bacillati</taxon>
        <taxon>Bacillota</taxon>
        <taxon>Clostridia</taxon>
        <taxon>Lachnospirales</taxon>
        <taxon>Lachnospiraceae</taxon>
        <taxon>Eisenbergiella</taxon>
    </lineage>
</organism>
<proteinExistence type="predicted"/>
<accession>A0A3E3I6C3</accession>
<protein>
    <submittedName>
        <fullName evidence="1">Uncharacterized protein</fullName>
    </submittedName>
</protein>
<dbReference type="Proteomes" id="UP000261166">
    <property type="component" value="Unassembled WGS sequence"/>
</dbReference>
<dbReference type="EMBL" id="QVLU01000052">
    <property type="protein sequence ID" value="RGE61187.1"/>
    <property type="molecule type" value="Genomic_DNA"/>
</dbReference>
<sequence>MRKPPFILVFGWLDMAEQLKDCLIVHAASIFTKTLKVNGFGSGSALWIGEPADWISSKKPHFSLDKKSSTLEQTKEKQYKYNEKRSKTLCVNFMFGALASFPQDAKRPFS</sequence>
<reference evidence="1 2" key="1">
    <citation type="submission" date="2018-08" db="EMBL/GenBank/DDBJ databases">
        <title>A genome reference for cultivated species of the human gut microbiota.</title>
        <authorList>
            <person name="Zou Y."/>
            <person name="Xue W."/>
            <person name="Luo G."/>
        </authorList>
    </citation>
    <scope>NUCLEOTIDE SEQUENCE [LARGE SCALE GENOMIC DNA]</scope>
    <source>
        <strain evidence="1 2">AF26-4BH</strain>
    </source>
</reference>
<name>A0A3E3I6C3_9FIRM</name>
<comment type="caution">
    <text evidence="1">The sequence shown here is derived from an EMBL/GenBank/DDBJ whole genome shotgun (WGS) entry which is preliminary data.</text>
</comment>